<dbReference type="SMART" id="SM00487">
    <property type="entry name" value="DEXDc"/>
    <property type="match status" value="1"/>
</dbReference>
<evidence type="ECO:0000313" key="9">
    <source>
        <dbReference type="Proteomes" id="UP001354989"/>
    </source>
</evidence>
<keyword evidence="2" id="KW-0378">Hydrolase</keyword>
<dbReference type="CDD" id="cd18787">
    <property type="entry name" value="SF2_C_DEAD"/>
    <property type="match status" value="1"/>
</dbReference>
<evidence type="ECO:0000256" key="1">
    <source>
        <dbReference type="ARBA" id="ARBA00022741"/>
    </source>
</evidence>
<geneLocation type="plasmid" evidence="8 9">
    <name>pPP1</name>
</geneLocation>
<dbReference type="EMBL" id="AP025293">
    <property type="protein sequence ID" value="BDD00501.1"/>
    <property type="molecule type" value="Genomic_DNA"/>
</dbReference>
<keyword evidence="1" id="KW-0547">Nucleotide-binding</keyword>
<evidence type="ECO:0000313" key="8">
    <source>
        <dbReference type="EMBL" id="BDD00501.1"/>
    </source>
</evidence>
<reference evidence="8 9" key="1">
    <citation type="submission" date="2021-12" db="EMBL/GenBank/DDBJ databases">
        <title>Genome sequencing of bacteria with rrn-lacking chromosome and rrn-plasmid.</title>
        <authorList>
            <person name="Anda M."/>
            <person name="Iwasaki W."/>
        </authorList>
    </citation>
    <scope>NUCLEOTIDE SEQUENCE [LARGE SCALE GENOMIC DNA]</scope>
    <source>
        <strain evidence="8 9">NBRC 101262</strain>
        <plasmid evidence="8 9">pPP1</plasmid>
    </source>
</reference>
<evidence type="ECO:0000256" key="4">
    <source>
        <dbReference type="ARBA" id="ARBA00022840"/>
    </source>
</evidence>
<feature type="domain" description="Helicase C-terminal" evidence="7">
    <location>
        <begin position="220"/>
        <end position="367"/>
    </location>
</feature>
<dbReference type="Gene3D" id="3.40.50.300">
    <property type="entry name" value="P-loop containing nucleotide triphosphate hydrolases"/>
    <property type="match status" value="2"/>
</dbReference>
<evidence type="ECO:0000256" key="2">
    <source>
        <dbReference type="ARBA" id="ARBA00022801"/>
    </source>
</evidence>
<dbReference type="SMART" id="SM00490">
    <property type="entry name" value="HELICc"/>
    <property type="match status" value="1"/>
</dbReference>
<dbReference type="Proteomes" id="UP001354989">
    <property type="component" value="Plasmid pPP1"/>
</dbReference>
<dbReference type="InterPro" id="IPR044742">
    <property type="entry name" value="DEAD/DEAH_RhlB"/>
</dbReference>
<dbReference type="Pfam" id="PF03880">
    <property type="entry name" value="DbpA"/>
    <property type="match status" value="1"/>
</dbReference>
<keyword evidence="3 8" id="KW-0347">Helicase</keyword>
<gene>
    <name evidence="8" type="primary">dbpA</name>
    <name evidence="8" type="ORF">PEPS_27810</name>
</gene>
<evidence type="ECO:0000256" key="3">
    <source>
        <dbReference type="ARBA" id="ARBA00022806"/>
    </source>
</evidence>
<dbReference type="InterPro" id="IPR012677">
    <property type="entry name" value="Nucleotide-bd_a/b_plait_sf"/>
</dbReference>
<feature type="domain" description="Helicase ATP-binding" evidence="6">
    <location>
        <begin position="28"/>
        <end position="196"/>
    </location>
</feature>
<accession>A0ABM7VHR5</accession>
<dbReference type="GO" id="GO:0004386">
    <property type="term" value="F:helicase activity"/>
    <property type="evidence" value="ECO:0007669"/>
    <property type="project" value="UniProtKB-KW"/>
</dbReference>
<dbReference type="Pfam" id="PF00270">
    <property type="entry name" value="DEAD"/>
    <property type="match status" value="1"/>
</dbReference>
<keyword evidence="4" id="KW-0067">ATP-binding</keyword>
<protein>
    <submittedName>
        <fullName evidence="8">Helicase</fullName>
    </submittedName>
</protein>
<evidence type="ECO:0000256" key="5">
    <source>
        <dbReference type="ARBA" id="ARBA00038437"/>
    </source>
</evidence>
<dbReference type="Pfam" id="PF00271">
    <property type="entry name" value="Helicase_C"/>
    <property type="match status" value="1"/>
</dbReference>
<comment type="similarity">
    <text evidence="5">Belongs to the DEAD box helicase family.</text>
</comment>
<dbReference type="CDD" id="cd00268">
    <property type="entry name" value="DEADc"/>
    <property type="match status" value="1"/>
</dbReference>
<dbReference type="InterPro" id="IPR001650">
    <property type="entry name" value="Helicase_C-like"/>
</dbReference>
<dbReference type="InterPro" id="IPR011545">
    <property type="entry name" value="DEAD/DEAH_box_helicase_dom"/>
</dbReference>
<sequence>MADHAFDFSPYLKNLGIKSPNKMQEACLANYPVKKNLQLWSPTGSGKTLGFLLPILAELDPEVEGVQALIISPSRELALQIESVFKKMRTNYKINSVYGGHPMRTEINNFRHMPSIIVGTPGRLLDHFDKENIDGSTIKHLILDEFDKSLEMGFLRDMADIFFHLPNVTHKFLISATADIEVPEFINMPDAHLLDFSEEHTKSELQLKSLTTADEDKYIGLRALLGEIGGESTIIFCNHKDAVRRIHEQLTLDKIDCIPYHGDLDQQERERAIIKFRNGSAHFLITTDLAGRGLDIDQVAHVIHYQLPRQVATFTHRNGRTARMDKNGTAYVMLSDKKGDIDYLPTNMEAISFDLEAEEQRSIPAPLWTTLFISRGKKDKVNKIDIVGLLCQKGGLEKQQIGKIDVLDFCAFVAVSADVAQRVSKQLREEKIKKRSVRIGIAR</sequence>
<dbReference type="PANTHER" id="PTHR47959">
    <property type="entry name" value="ATP-DEPENDENT RNA HELICASE RHLE-RELATED"/>
    <property type="match status" value="1"/>
</dbReference>
<dbReference type="InterPro" id="IPR005580">
    <property type="entry name" value="DbpA/CsdA_RNA-bd_dom"/>
</dbReference>
<dbReference type="InterPro" id="IPR050079">
    <property type="entry name" value="DEAD_box_RNA_helicase"/>
</dbReference>
<dbReference type="Gene3D" id="3.30.70.330">
    <property type="match status" value="1"/>
</dbReference>
<dbReference type="SUPFAM" id="SSF52540">
    <property type="entry name" value="P-loop containing nucleoside triphosphate hydrolases"/>
    <property type="match status" value="1"/>
</dbReference>
<organism evidence="8 9">
    <name type="scientific">Persicobacter psychrovividus</name>
    <dbReference type="NCBI Taxonomy" id="387638"/>
    <lineage>
        <taxon>Bacteria</taxon>
        <taxon>Pseudomonadati</taxon>
        <taxon>Bacteroidota</taxon>
        <taxon>Cytophagia</taxon>
        <taxon>Cytophagales</taxon>
        <taxon>Persicobacteraceae</taxon>
        <taxon>Persicobacter</taxon>
    </lineage>
</organism>
<proteinExistence type="inferred from homology"/>
<evidence type="ECO:0000259" key="6">
    <source>
        <dbReference type="PROSITE" id="PS51192"/>
    </source>
</evidence>
<keyword evidence="9" id="KW-1185">Reference proteome</keyword>
<dbReference type="PROSITE" id="PS51194">
    <property type="entry name" value="HELICASE_CTER"/>
    <property type="match status" value="1"/>
</dbReference>
<name>A0ABM7VHR5_9BACT</name>
<dbReference type="InterPro" id="IPR014001">
    <property type="entry name" value="Helicase_ATP-bd"/>
</dbReference>
<evidence type="ECO:0000259" key="7">
    <source>
        <dbReference type="PROSITE" id="PS51194"/>
    </source>
</evidence>
<dbReference type="PANTHER" id="PTHR47959:SF1">
    <property type="entry name" value="ATP-DEPENDENT RNA HELICASE DBPA"/>
    <property type="match status" value="1"/>
</dbReference>
<dbReference type="PROSITE" id="PS51192">
    <property type="entry name" value="HELICASE_ATP_BIND_1"/>
    <property type="match status" value="1"/>
</dbReference>
<keyword evidence="8" id="KW-0614">Plasmid</keyword>
<dbReference type="InterPro" id="IPR027417">
    <property type="entry name" value="P-loop_NTPase"/>
</dbReference>
<dbReference type="RefSeq" id="WP_338398357.1">
    <property type="nucleotide sequence ID" value="NZ_AP025293.1"/>
</dbReference>